<dbReference type="STRING" id="3871.A0A4P1R1B2"/>
<dbReference type="KEGG" id="lang:109363445"/>
<name>A0A4P1R1B2_LUPAN</name>
<dbReference type="PANTHER" id="PTHR33070">
    <property type="entry name" value="OS06G0725500 PROTEIN"/>
    <property type="match status" value="1"/>
</dbReference>
<dbReference type="InterPro" id="IPR004320">
    <property type="entry name" value="BPS1_pln"/>
</dbReference>
<dbReference type="Pfam" id="PF03087">
    <property type="entry name" value="BPS1"/>
    <property type="match status" value="1"/>
</dbReference>
<evidence type="ECO:0000313" key="2">
    <source>
        <dbReference type="EMBL" id="OIV99498.1"/>
    </source>
</evidence>
<evidence type="ECO:0000313" key="3">
    <source>
        <dbReference type="Proteomes" id="UP000188354"/>
    </source>
</evidence>
<reference evidence="2 3" key="1">
    <citation type="journal article" date="2017" name="Plant Biotechnol. J.">
        <title>A comprehensive draft genome sequence for lupin (Lupinus angustifolius), an emerging health food: insights into plant-microbe interactions and legume evolution.</title>
        <authorList>
            <person name="Hane J.K."/>
            <person name="Ming Y."/>
            <person name="Kamphuis L.G."/>
            <person name="Nelson M.N."/>
            <person name="Garg G."/>
            <person name="Atkins C.A."/>
            <person name="Bayer P.E."/>
            <person name="Bravo A."/>
            <person name="Bringans S."/>
            <person name="Cannon S."/>
            <person name="Edwards D."/>
            <person name="Foley R."/>
            <person name="Gao L.L."/>
            <person name="Harrison M.J."/>
            <person name="Huang W."/>
            <person name="Hurgobin B."/>
            <person name="Li S."/>
            <person name="Liu C.W."/>
            <person name="McGrath A."/>
            <person name="Morahan G."/>
            <person name="Murray J."/>
            <person name="Weller J."/>
            <person name="Jian J."/>
            <person name="Singh K.B."/>
        </authorList>
    </citation>
    <scope>NUCLEOTIDE SEQUENCE [LARGE SCALE GENOMIC DNA]</scope>
    <source>
        <strain evidence="3">cv. Tanjil</strain>
        <tissue evidence="2">Whole plant</tissue>
    </source>
</reference>
<proteinExistence type="predicted"/>
<dbReference type="GO" id="GO:0048364">
    <property type="term" value="P:root development"/>
    <property type="evidence" value="ECO:0007669"/>
    <property type="project" value="InterPro"/>
</dbReference>
<accession>A0A4P1R1B2</accession>
<dbReference type="EMBL" id="CM007373">
    <property type="protein sequence ID" value="OIV99498.1"/>
    <property type="molecule type" value="Genomic_DNA"/>
</dbReference>
<feature type="coiled-coil region" evidence="1">
    <location>
        <begin position="251"/>
        <end position="278"/>
    </location>
</feature>
<evidence type="ECO:0000256" key="1">
    <source>
        <dbReference type="SAM" id="Coils"/>
    </source>
</evidence>
<organism evidence="2 3">
    <name type="scientific">Lupinus angustifolius</name>
    <name type="common">Narrow-leaved blue lupine</name>
    <dbReference type="NCBI Taxonomy" id="3871"/>
    <lineage>
        <taxon>Eukaryota</taxon>
        <taxon>Viridiplantae</taxon>
        <taxon>Streptophyta</taxon>
        <taxon>Embryophyta</taxon>
        <taxon>Tracheophyta</taxon>
        <taxon>Spermatophyta</taxon>
        <taxon>Magnoliopsida</taxon>
        <taxon>eudicotyledons</taxon>
        <taxon>Gunneridae</taxon>
        <taxon>Pentapetalae</taxon>
        <taxon>rosids</taxon>
        <taxon>fabids</taxon>
        <taxon>Fabales</taxon>
        <taxon>Fabaceae</taxon>
        <taxon>Papilionoideae</taxon>
        <taxon>50 kb inversion clade</taxon>
        <taxon>genistoids sensu lato</taxon>
        <taxon>core genistoids</taxon>
        <taxon>Genisteae</taxon>
        <taxon>Lupinus</taxon>
    </lineage>
</organism>
<keyword evidence="1" id="KW-0175">Coiled coil</keyword>
<gene>
    <name evidence="2" type="ORF">TanjilG_17308</name>
</gene>
<dbReference type="OrthoDB" id="1701699at2759"/>
<sequence length="285" mass="31990">MESNTKNSLHIRCNSLPSSPHPLVSQFQEHLQRFNDSEAATTSFSSSSISHKLNGLKDLHDYADKLIQLPTIQQDLALEFSDKLIDGLLDGSLRLIDICGTAQDCLLKSKENMYEIQSALRRKGANNGFTVEGGKYLASRKKMKKVIQKALGNLKGIKFESNKDKEAFSVFSILKETEAITIRSIESLLLFLSDPKGQSKQSKWSRISKLMQPARVACDSQETDSNEFVNVDAALQSLISQKTSENFDNHMEDLEICIEDLEVTVENLSRQLIRTRVSLLNILSH</sequence>
<dbReference type="AlphaFoldDB" id="A0A4P1R1B2"/>
<protein>
    <recommendedName>
        <fullName evidence="4">DUF241 domain protein</fullName>
    </recommendedName>
</protein>
<evidence type="ECO:0008006" key="4">
    <source>
        <dbReference type="Google" id="ProtNLM"/>
    </source>
</evidence>
<dbReference type="GO" id="GO:0048367">
    <property type="term" value="P:shoot system development"/>
    <property type="evidence" value="ECO:0007669"/>
    <property type="project" value="InterPro"/>
</dbReference>
<dbReference type="Gramene" id="OIV99498">
    <property type="protein sequence ID" value="OIV99498"/>
    <property type="gene ID" value="TanjilG_17308"/>
</dbReference>
<dbReference type="PANTHER" id="PTHR33070:SF129">
    <property type="entry name" value="DUF241 DOMAIN PROTEIN"/>
    <property type="match status" value="1"/>
</dbReference>
<keyword evidence="3" id="KW-1185">Reference proteome</keyword>
<dbReference type="Proteomes" id="UP000188354">
    <property type="component" value="Chromosome LG13"/>
</dbReference>